<protein>
    <recommendedName>
        <fullName evidence="4">ATP-binding protein</fullName>
    </recommendedName>
</protein>
<sequence>MAKSRKSRKPQVRRPSRAAASVTANSSAGEAPTETVEDRWEKLRQGARNVAGVTWQIAVTAHLLLASRVGDLPFARLTPEGYEDIDCVSADGLLTLVQVKEKGAGAGRMAAAAVAEVLAHALTAKKTEPGSLLALVTDGELGSDLEFTGWHSTVAETSPASAVDALSERLRGQDLSDDQVADIVQRARFVRLPWNLRGSSEFLLHDRLELHPAIASLVVGELYAHLGSIAAEQRSTTADTSRSVDLSDVDSFVRRLQSTVDMTGLDAAVLAGICAPADFTVDPDLRLDQFYLGVDGAPAHIAAGLDVLRPRELTQMVEAAGDERYALLSGPSGCGKSVLLWRAARDAVLGSRLVRVHRVSSDEDVELLRRHVELARPTKTSPIVVVADNLGRPHMERWPDLVGRLRELPSVILFGACRAEDFHPRIARGAARIVQPELDEATADDIAVRLASSGLSQAMAPTEAFRRSDGLLMEYLALLLRGKRLGLIIAEQAAGLSEPGRELQRSAARLVAVAHSLGFSLRADVLAAVLAPDAPPESVGDALNVLRGEHVVTVDGASWRGLHELRSRTLADLLHESPPPSFGDTLCSVSRCLTLSEASWLLRRAAERYPRWAPDVARALAHHIADPDLFDARAVAEVLEGAERADNLLYARECLPILQKHRPTELTVFEAAPLAYGIRHQGLYRGETFELAVTLVQKLRPVTSAMPDRPDFTLTVATSRLTNERVLSLLTSCDLADKVRLLEALTGKVRLHDQEVKQVLDSSPAPCDRPSAALWSRLIESLFEHLSAHAVQDVLGDIESRAETIARAEPWAISVEADRDGPSVTVLQALSEEAVIDELPWEPSRPVSGDVVEAIAIALAKRLAFACPDAKVVKVRTLTPAGRPMELDGHEYAHRAIPTESFPSRIGVRRNVGFNAAIRRLSAAETWTEILTAQVELGGSLVVLAESARRRLNPHDNARRREEWTAQVNEAKFKVALVKPEPAPLDPGLPSSHAKADAAERESDPITSALDSTAQALTAIVSNQNLAAVVMTVNRATRRLRDTREGGIVVLPGLGEPVPAALVAQMARLADLAAAAHSDPGHLGSLSLQDGQAVDEFINRVSTERGNSQAQVIDTALASVPGRELYVLRDPGPDRLATNDTAILVTVPLDSWQTAAEIIGQLDDTFKQALDAQVIVAPLVNGKLRTNGLQLRRYGSTSFLPAPPATVQAFAESAGVEVSTDGEDGGPQQLINELLRVSWLATLHKLRPSTWETSPDLLPPSVFEPPEQSDDLLTVPGAGEAIDLLLKQINDELHGESDTTVAGVVIDSQTGVQEFSTGGIEILASLAVLATSEAIQ</sequence>
<name>A0ABV3V4R2_9MICC</name>
<feature type="compositionally biased region" description="Basic residues" evidence="1">
    <location>
        <begin position="1"/>
        <end position="16"/>
    </location>
</feature>
<dbReference type="SUPFAM" id="SSF52540">
    <property type="entry name" value="P-loop containing nucleoside triphosphate hydrolases"/>
    <property type="match status" value="1"/>
</dbReference>
<dbReference type="Proteomes" id="UP001558481">
    <property type="component" value="Unassembled WGS sequence"/>
</dbReference>
<accession>A0ABV3V4R2</accession>
<gene>
    <name evidence="2" type="ORF">VVR66_09990</name>
</gene>
<evidence type="ECO:0000313" key="3">
    <source>
        <dbReference type="Proteomes" id="UP001558481"/>
    </source>
</evidence>
<dbReference type="EMBL" id="JAYWLU010000010">
    <property type="protein sequence ID" value="MEX3595043.1"/>
    <property type="molecule type" value="Genomic_DNA"/>
</dbReference>
<proteinExistence type="predicted"/>
<feature type="compositionally biased region" description="Basic and acidic residues" evidence="1">
    <location>
        <begin position="994"/>
        <end position="1004"/>
    </location>
</feature>
<comment type="caution">
    <text evidence="2">The sequence shown here is derived from an EMBL/GenBank/DDBJ whole genome shotgun (WGS) entry which is preliminary data.</text>
</comment>
<feature type="region of interest" description="Disordered" evidence="1">
    <location>
        <begin position="1"/>
        <end position="37"/>
    </location>
</feature>
<feature type="region of interest" description="Disordered" evidence="1">
    <location>
        <begin position="980"/>
        <end position="1006"/>
    </location>
</feature>
<evidence type="ECO:0000256" key="1">
    <source>
        <dbReference type="SAM" id="MobiDB-lite"/>
    </source>
</evidence>
<dbReference type="InterPro" id="IPR027417">
    <property type="entry name" value="P-loop_NTPase"/>
</dbReference>
<keyword evidence="3" id="KW-1185">Reference proteome</keyword>
<evidence type="ECO:0000313" key="2">
    <source>
        <dbReference type="EMBL" id="MEX3595043.1"/>
    </source>
</evidence>
<reference evidence="2 3" key="1">
    <citation type="journal article" date="2024" name="Fungal Genet. Biol.">
        <title>The porcine skin microbiome exhibits broad fungal antagonism.</title>
        <authorList>
            <person name="De La Cruz K.F."/>
            <person name="Townsend E.C."/>
            <person name="Alex Cheong J.Z."/>
            <person name="Salamzade R."/>
            <person name="Liu A."/>
            <person name="Sandstrom S."/>
            <person name="Davila E."/>
            <person name="Huang L."/>
            <person name="Xu K.H."/>
            <person name="Wu S.Y."/>
            <person name="Meudt J.J."/>
            <person name="Shanmuganayagam D."/>
            <person name="Gibson A.L.F."/>
            <person name="Kalan L.R."/>
        </authorList>
    </citation>
    <scope>NUCLEOTIDE SEQUENCE [LARGE SCALE GENOMIC DNA]</scope>
    <source>
        <strain evidence="2 3">LK2625</strain>
    </source>
</reference>
<organism evidence="2 3">
    <name type="scientific">Kocuria carniphila</name>
    <dbReference type="NCBI Taxonomy" id="262208"/>
    <lineage>
        <taxon>Bacteria</taxon>
        <taxon>Bacillati</taxon>
        <taxon>Actinomycetota</taxon>
        <taxon>Actinomycetes</taxon>
        <taxon>Micrococcales</taxon>
        <taxon>Micrococcaceae</taxon>
        <taxon>Kocuria</taxon>
    </lineage>
</organism>
<evidence type="ECO:0008006" key="4">
    <source>
        <dbReference type="Google" id="ProtNLM"/>
    </source>
</evidence>
<dbReference type="RefSeq" id="WP_368629561.1">
    <property type="nucleotide sequence ID" value="NZ_JAYWLU010000010.1"/>
</dbReference>